<keyword evidence="2" id="KW-1185">Reference proteome</keyword>
<accession>A0ABX9ZCD5</accession>
<proteinExistence type="predicted"/>
<evidence type="ECO:0000313" key="2">
    <source>
        <dbReference type="Proteomes" id="UP000272481"/>
    </source>
</evidence>
<dbReference type="RefSeq" id="WP_125904076.1">
    <property type="nucleotide sequence ID" value="NZ_RWGW01000013.1"/>
</dbReference>
<dbReference type="EMBL" id="RWGW01000013">
    <property type="protein sequence ID" value="RSK30972.1"/>
    <property type="molecule type" value="Genomic_DNA"/>
</dbReference>
<reference evidence="1 2" key="1">
    <citation type="submission" date="2018-12" db="EMBL/GenBank/DDBJ databases">
        <title>Comparitive functional genomics of dry heat resistant strains isolated from the viking spacecraft.</title>
        <authorList>
            <person name="Seuylemezian A."/>
            <person name="Vaishampayan P."/>
        </authorList>
    </citation>
    <scope>NUCLEOTIDE SEQUENCE [LARGE SCALE GENOMIC DNA]</scope>
    <source>
        <strain evidence="1 2">M6-11</strain>
    </source>
</reference>
<sequence>MELKRGFFPSNGANNWKTALSIKPGRVSGRGEIIMANQDKSKRAAQNQPGMAVYLKGGGADRVAPELTLVLLAAESSAAERIREGA</sequence>
<gene>
    <name evidence="1" type="ORF">EJA12_09655</name>
</gene>
<organism evidence="1 2">
    <name type="scientific">Bhargavaea beijingensis</name>
    <dbReference type="NCBI Taxonomy" id="426756"/>
    <lineage>
        <taxon>Bacteria</taxon>
        <taxon>Bacillati</taxon>
        <taxon>Bacillota</taxon>
        <taxon>Bacilli</taxon>
        <taxon>Bacillales</taxon>
        <taxon>Caryophanaceae</taxon>
        <taxon>Bhargavaea</taxon>
    </lineage>
</organism>
<evidence type="ECO:0000313" key="1">
    <source>
        <dbReference type="EMBL" id="RSK30972.1"/>
    </source>
</evidence>
<name>A0ABX9ZCD5_9BACL</name>
<dbReference type="Proteomes" id="UP000272481">
    <property type="component" value="Unassembled WGS sequence"/>
</dbReference>
<protein>
    <submittedName>
        <fullName evidence="1">Uncharacterized protein</fullName>
    </submittedName>
</protein>
<comment type="caution">
    <text evidence="1">The sequence shown here is derived from an EMBL/GenBank/DDBJ whole genome shotgun (WGS) entry which is preliminary data.</text>
</comment>